<dbReference type="Gene3D" id="3.40.1350.60">
    <property type="match status" value="1"/>
</dbReference>
<organism evidence="4 5">
    <name type="scientific">Eiseniibacteriota bacterium</name>
    <dbReference type="NCBI Taxonomy" id="2212470"/>
    <lineage>
        <taxon>Bacteria</taxon>
        <taxon>Candidatus Eiseniibacteriota</taxon>
    </lineage>
</organism>
<dbReference type="PANTHER" id="PTHR30545">
    <property type="entry name" value="SUGAR FERMENTATION STIMULATION PROTEIN A"/>
    <property type="match status" value="1"/>
</dbReference>
<name>A0A7Y2E9V0_UNCEI</name>
<gene>
    <name evidence="1 4" type="primary">sfsA</name>
    <name evidence="4" type="ORF">HKN21_04330</name>
</gene>
<evidence type="ECO:0000259" key="3">
    <source>
        <dbReference type="Pfam" id="PF17746"/>
    </source>
</evidence>
<dbReference type="AlphaFoldDB" id="A0A7Y2E9V0"/>
<dbReference type="InterPro" id="IPR040452">
    <property type="entry name" value="SfsA_C"/>
</dbReference>
<dbReference type="HAMAP" id="MF_00095">
    <property type="entry name" value="SfsA"/>
    <property type="match status" value="1"/>
</dbReference>
<evidence type="ECO:0000259" key="2">
    <source>
        <dbReference type="Pfam" id="PF03749"/>
    </source>
</evidence>
<comment type="caution">
    <text evidence="4">The sequence shown here is derived from an EMBL/GenBank/DDBJ whole genome shotgun (WGS) entry which is preliminary data.</text>
</comment>
<dbReference type="InterPro" id="IPR041465">
    <property type="entry name" value="SfsA_N"/>
</dbReference>
<dbReference type="Pfam" id="PF03749">
    <property type="entry name" value="SfsA"/>
    <property type="match status" value="1"/>
</dbReference>
<dbReference type="Gene3D" id="2.40.50.580">
    <property type="match status" value="1"/>
</dbReference>
<dbReference type="GO" id="GO:0003677">
    <property type="term" value="F:DNA binding"/>
    <property type="evidence" value="ECO:0007669"/>
    <property type="project" value="InterPro"/>
</dbReference>
<dbReference type="PANTHER" id="PTHR30545:SF2">
    <property type="entry name" value="SUGAR FERMENTATION STIMULATION PROTEIN A"/>
    <property type="match status" value="1"/>
</dbReference>
<comment type="similarity">
    <text evidence="1">Belongs to the SfsA family.</text>
</comment>
<dbReference type="Pfam" id="PF17746">
    <property type="entry name" value="SfsA_N"/>
    <property type="match status" value="1"/>
</dbReference>
<accession>A0A7Y2E9V0</accession>
<sequence length="242" mass="27056">MLRFDPPLVTGKLLKRYKRFLADVELDDGTVVTAHCANPGSMKSVSRPGSQVYLSHHPSPHRKLAWSLEAIRVGHHWIGIHPANANRVVEAALQRNLVPELSGYEEIRPEVAPKKGSRLDFQLTHPDKPTCWVEVKYVTMKEGNAALFPDSVSERGLKHLEVLKELVDQGSRAVLLFLCPRGDVTSVSPADEIHAAYGDTLRQVQKEGVEILAYRARVGKRGIRWDDRLVFSPRAPEPSPLL</sequence>
<proteinExistence type="inferred from homology"/>
<evidence type="ECO:0000313" key="5">
    <source>
        <dbReference type="Proteomes" id="UP000547674"/>
    </source>
</evidence>
<protein>
    <recommendedName>
        <fullName evidence="1">Sugar fermentation stimulation protein homolog</fullName>
    </recommendedName>
</protein>
<reference evidence="4 5" key="1">
    <citation type="submission" date="2020-03" db="EMBL/GenBank/DDBJ databases">
        <title>Metabolic flexibility allows generalist bacteria to become dominant in a frequently disturbed ecosystem.</title>
        <authorList>
            <person name="Chen Y.-J."/>
            <person name="Leung P.M."/>
            <person name="Bay S.K."/>
            <person name="Hugenholtz P."/>
            <person name="Kessler A.J."/>
            <person name="Shelley G."/>
            <person name="Waite D.W."/>
            <person name="Cook P.L."/>
            <person name="Greening C."/>
        </authorList>
    </citation>
    <scope>NUCLEOTIDE SEQUENCE [LARGE SCALE GENOMIC DNA]</scope>
    <source>
        <strain evidence="4">SS_bin_28</strain>
    </source>
</reference>
<dbReference type="NCBIfam" id="TIGR00230">
    <property type="entry name" value="sfsA"/>
    <property type="match status" value="1"/>
</dbReference>
<feature type="domain" description="SfsA N-terminal OB" evidence="3">
    <location>
        <begin position="14"/>
        <end position="80"/>
    </location>
</feature>
<feature type="domain" description="Sugar fermentation stimulation protein C-terminal" evidence="2">
    <location>
        <begin position="85"/>
        <end position="220"/>
    </location>
</feature>
<evidence type="ECO:0000313" key="4">
    <source>
        <dbReference type="EMBL" id="NNF05964.1"/>
    </source>
</evidence>
<dbReference type="Proteomes" id="UP000547674">
    <property type="component" value="Unassembled WGS sequence"/>
</dbReference>
<evidence type="ECO:0000256" key="1">
    <source>
        <dbReference type="HAMAP-Rule" id="MF_00095"/>
    </source>
</evidence>
<dbReference type="EMBL" id="JABDJR010000160">
    <property type="protein sequence ID" value="NNF05964.1"/>
    <property type="molecule type" value="Genomic_DNA"/>
</dbReference>
<dbReference type="CDD" id="cd22359">
    <property type="entry name" value="SfsA-like_bacterial"/>
    <property type="match status" value="1"/>
</dbReference>
<dbReference type="InterPro" id="IPR005224">
    <property type="entry name" value="SfsA"/>
</dbReference>